<dbReference type="Proteomes" id="UP000003167">
    <property type="component" value="Unassembled WGS sequence"/>
</dbReference>
<reference evidence="2 3" key="1">
    <citation type="submission" date="2011-12" db="EMBL/GenBank/DDBJ databases">
        <title>The Genome Sequence of Prevotella maculosa OT 289.</title>
        <authorList>
            <consortium name="The Broad Institute Genome Sequencing Platform"/>
            <person name="Earl A."/>
            <person name="Ward D."/>
            <person name="Feldgarden M."/>
            <person name="Gevers D."/>
            <person name="Izard J."/>
            <person name="Blanton J.M."/>
            <person name="Mathney J."/>
            <person name="Tanner A.C."/>
            <person name="Dewhirst F.E."/>
            <person name="Young S.K."/>
            <person name="Zeng Q."/>
            <person name="Gargeya S."/>
            <person name="Fitzgerald M."/>
            <person name="Haas B."/>
            <person name="Abouelleil A."/>
            <person name="Alvarado L."/>
            <person name="Arachchi H.M."/>
            <person name="Berlin A."/>
            <person name="Chapman S.B."/>
            <person name="Gearin G."/>
            <person name="Goldberg J."/>
            <person name="Griggs A."/>
            <person name="Gujja S."/>
            <person name="Hansen M."/>
            <person name="Heiman D."/>
            <person name="Howarth C."/>
            <person name="Larimer J."/>
            <person name="Lui A."/>
            <person name="MacDonald P.J.P."/>
            <person name="McCowen C."/>
            <person name="Montmayeur A."/>
            <person name="Murphy C."/>
            <person name="Neiman D."/>
            <person name="Pearson M."/>
            <person name="Priest M."/>
            <person name="Roberts A."/>
            <person name="Saif S."/>
            <person name="Shea T."/>
            <person name="Sisk P."/>
            <person name="Stolte C."/>
            <person name="Sykes S."/>
            <person name="Wortman J."/>
            <person name="Nusbaum C."/>
            <person name="Birren B."/>
        </authorList>
    </citation>
    <scope>NUCLEOTIDE SEQUENCE [LARGE SCALE GENOMIC DNA]</scope>
    <source>
        <strain evidence="2 3">OT 289</strain>
    </source>
</reference>
<dbReference type="EMBL" id="AGEK01000018">
    <property type="protein sequence ID" value="EHO72248.1"/>
    <property type="molecule type" value="Genomic_DNA"/>
</dbReference>
<sequence>MIKSFDNNSLRNFSDVLAVILTHTRISKILAECSMPEAGGANKSDRLYYAFMEKQRIDNCGNNIAAFIVRVITPKLYDDELSFEKDRSAINEKLAYDGLQIDIHGNIALCKTATTITEAKERSQNIKAKIKGMTIHQEIVRYCDEEWLHQDYFHAIEEIAKSVFDRLRKTSESNKDGAELIDECFALGKDNRPRFAFNKLETMSELSEHKGFANLCKGFYGLYRNPKAHSVRVDETTDLEDMSEVLIVATIIHNKLDNTFKTGF</sequence>
<dbReference type="InterPro" id="IPR012654">
    <property type="entry name" value="CHP02391"/>
</dbReference>
<evidence type="ECO:0000313" key="3">
    <source>
        <dbReference type="Proteomes" id="UP000003167"/>
    </source>
</evidence>
<evidence type="ECO:0000313" key="2">
    <source>
        <dbReference type="EMBL" id="EHO72248.1"/>
    </source>
</evidence>
<protein>
    <submittedName>
        <fullName evidence="2">TIGR02391 family protein</fullName>
    </submittedName>
</protein>
<dbReference type="STRING" id="999422.HMPREF9944_00960"/>
<dbReference type="OrthoDB" id="1863356at2"/>
<accession>H1HLB6</accession>
<keyword evidence="3" id="KW-1185">Reference proteome</keyword>
<dbReference type="RefSeq" id="WP_008564785.1">
    <property type="nucleotide sequence ID" value="NZ_JH594502.1"/>
</dbReference>
<dbReference type="NCBIfam" id="TIGR02391">
    <property type="entry name" value="hypoth_ymh"/>
    <property type="match status" value="1"/>
</dbReference>
<gene>
    <name evidence="2" type="ORF">HMPREF9944_00960</name>
</gene>
<dbReference type="AlphaFoldDB" id="H1HLB6"/>
<dbReference type="PATRIC" id="fig|999422.3.peg.988"/>
<comment type="caution">
    <text evidence="2">The sequence shown here is derived from an EMBL/GenBank/DDBJ whole genome shotgun (WGS) entry which is preliminary data.</text>
</comment>
<proteinExistence type="predicted"/>
<feature type="domain" description="Conserved hypothetical protein CHP02391" evidence="1">
    <location>
        <begin position="135"/>
        <end position="256"/>
    </location>
</feature>
<dbReference type="Pfam" id="PF09509">
    <property type="entry name" value="Hypoth_Ymh"/>
    <property type="match status" value="1"/>
</dbReference>
<name>H1HLB6_9BACT</name>
<evidence type="ECO:0000259" key="1">
    <source>
        <dbReference type="Pfam" id="PF09509"/>
    </source>
</evidence>
<organism evidence="2 3">
    <name type="scientific">Segatella maculosa OT 289</name>
    <dbReference type="NCBI Taxonomy" id="999422"/>
    <lineage>
        <taxon>Bacteria</taxon>
        <taxon>Pseudomonadati</taxon>
        <taxon>Bacteroidota</taxon>
        <taxon>Bacteroidia</taxon>
        <taxon>Bacteroidales</taxon>
        <taxon>Prevotellaceae</taxon>
        <taxon>Segatella</taxon>
    </lineage>
</organism>
<dbReference type="HOGENOM" id="CLU_089583_0_0_10"/>